<dbReference type="CDD" id="cd07432">
    <property type="entry name" value="PHP_HisPPase"/>
    <property type="match status" value="1"/>
</dbReference>
<dbReference type="GO" id="GO:0004534">
    <property type="term" value="F:5'-3' RNA exonuclease activity"/>
    <property type="evidence" value="ECO:0007669"/>
    <property type="project" value="TreeGrafter"/>
</dbReference>
<proteinExistence type="predicted"/>
<gene>
    <name evidence="2" type="ORF">ENT78_08520</name>
</gene>
<name>A0A7V4KEF3_FERPE</name>
<dbReference type="Gene3D" id="3.20.20.140">
    <property type="entry name" value="Metal-dependent hydrolases"/>
    <property type="match status" value="1"/>
</dbReference>
<dbReference type="InterPro" id="IPR016195">
    <property type="entry name" value="Pol/histidinol_Pase-like"/>
</dbReference>
<organism evidence="2">
    <name type="scientific">Fervidobacterium pennivorans</name>
    <dbReference type="NCBI Taxonomy" id="93466"/>
    <lineage>
        <taxon>Bacteria</taxon>
        <taxon>Thermotogati</taxon>
        <taxon>Thermotogota</taxon>
        <taxon>Thermotogae</taxon>
        <taxon>Thermotogales</taxon>
        <taxon>Fervidobacteriaceae</taxon>
        <taxon>Fervidobacterium</taxon>
    </lineage>
</organism>
<feature type="domain" description="Polymerase/histidinol phosphatase N-terminal" evidence="1">
    <location>
        <begin position="3"/>
        <end position="68"/>
    </location>
</feature>
<comment type="caution">
    <text evidence="2">The sequence shown here is derived from an EMBL/GenBank/DDBJ whole genome shotgun (WGS) entry which is preliminary data.</text>
</comment>
<protein>
    <submittedName>
        <fullName evidence="2">PHP domain-containing protein</fullName>
    </submittedName>
</protein>
<dbReference type="EMBL" id="DSZZ01000397">
    <property type="protein sequence ID" value="HGU53544.1"/>
    <property type="molecule type" value="Genomic_DNA"/>
</dbReference>
<dbReference type="Pfam" id="PF02811">
    <property type="entry name" value="PHP"/>
    <property type="match status" value="1"/>
</dbReference>
<sequence length="219" mass="24417">MILDLHVHSKYSKDSRLEPEKILKLATAKGLGGIAVTDHNTVYGGLIARKVSKGDLLVIVGSEIKTERGEVMGLFLNEEIPERSFFDVVDAIRDQGGIVVLPHPFDRLRRSSFLKIREECLNFIDCIEVFNSRCIRGEFNHLAESFAALHNLPVTAGSDAHLANEIGLAGIMVNADEEEEVRKAILKKEVRIFGRKSSILNHGITKVLKIWRHLKDSGP</sequence>
<dbReference type="InterPro" id="IPR052018">
    <property type="entry name" value="PHP_domain"/>
</dbReference>
<dbReference type="GO" id="GO:0035312">
    <property type="term" value="F:5'-3' DNA exonuclease activity"/>
    <property type="evidence" value="ECO:0007669"/>
    <property type="project" value="TreeGrafter"/>
</dbReference>
<dbReference type="SUPFAM" id="SSF89550">
    <property type="entry name" value="PHP domain-like"/>
    <property type="match status" value="1"/>
</dbReference>
<dbReference type="InterPro" id="IPR003141">
    <property type="entry name" value="Pol/His_phosphatase_N"/>
</dbReference>
<reference evidence="2" key="1">
    <citation type="journal article" date="2020" name="mSystems">
        <title>Genome- and Community-Level Interaction Insights into Carbon Utilization and Element Cycling Functions of Hydrothermarchaeota in Hydrothermal Sediment.</title>
        <authorList>
            <person name="Zhou Z."/>
            <person name="Liu Y."/>
            <person name="Xu W."/>
            <person name="Pan J."/>
            <person name="Luo Z.H."/>
            <person name="Li M."/>
        </authorList>
    </citation>
    <scope>NUCLEOTIDE SEQUENCE [LARGE SCALE GENOMIC DNA]</scope>
    <source>
        <strain evidence="2">SpSt-61</strain>
    </source>
</reference>
<evidence type="ECO:0000259" key="1">
    <source>
        <dbReference type="SMART" id="SM00481"/>
    </source>
</evidence>
<dbReference type="PANTHER" id="PTHR42924:SF3">
    <property type="entry name" value="POLYMERASE_HISTIDINOL PHOSPHATASE N-TERMINAL DOMAIN-CONTAINING PROTEIN"/>
    <property type="match status" value="1"/>
</dbReference>
<accession>A0A7V4KEF3</accession>
<dbReference type="Pfam" id="PF13263">
    <property type="entry name" value="PHP_C"/>
    <property type="match status" value="1"/>
</dbReference>
<dbReference type="PANTHER" id="PTHR42924">
    <property type="entry name" value="EXONUCLEASE"/>
    <property type="match status" value="1"/>
</dbReference>
<dbReference type="AlphaFoldDB" id="A0A7V4KEF3"/>
<evidence type="ECO:0000313" key="2">
    <source>
        <dbReference type="EMBL" id="HGU53544.1"/>
    </source>
</evidence>
<dbReference type="SMART" id="SM00481">
    <property type="entry name" value="POLIIIAc"/>
    <property type="match status" value="1"/>
</dbReference>
<dbReference type="InterPro" id="IPR004013">
    <property type="entry name" value="PHP_dom"/>
</dbReference>